<evidence type="ECO:0008006" key="6">
    <source>
        <dbReference type="Google" id="ProtNLM"/>
    </source>
</evidence>
<comment type="caution">
    <text evidence="4">The sequence shown here is derived from an EMBL/GenBank/DDBJ whole genome shotgun (WGS) entry which is preliminary data.</text>
</comment>
<organism evidence="4 5">
    <name type="scientific">Yoonia maricola</name>
    <dbReference type="NCBI Taxonomy" id="420999"/>
    <lineage>
        <taxon>Bacteria</taxon>
        <taxon>Pseudomonadati</taxon>
        <taxon>Pseudomonadota</taxon>
        <taxon>Alphaproteobacteria</taxon>
        <taxon>Rhodobacterales</taxon>
        <taxon>Paracoccaceae</taxon>
        <taxon>Yoonia</taxon>
    </lineage>
</organism>
<protein>
    <recommendedName>
        <fullName evidence="6">TIGR01777 family protein</fullName>
    </recommendedName>
</protein>
<dbReference type="InterPro" id="IPR036291">
    <property type="entry name" value="NAD(P)-bd_dom_sf"/>
</dbReference>
<accession>A0A2M8W2H1</accession>
<evidence type="ECO:0000313" key="4">
    <source>
        <dbReference type="EMBL" id="PJI85119.1"/>
    </source>
</evidence>
<comment type="similarity">
    <text evidence="1">Belongs to the NAD(P)-dependent epimerase/dehydratase family. SDR39U1 subfamily.</text>
</comment>
<dbReference type="Proteomes" id="UP000228531">
    <property type="component" value="Unassembled WGS sequence"/>
</dbReference>
<dbReference type="NCBIfam" id="TIGR01777">
    <property type="entry name" value="yfcH"/>
    <property type="match status" value="1"/>
</dbReference>
<dbReference type="PANTHER" id="PTHR11092:SF0">
    <property type="entry name" value="EPIMERASE FAMILY PROTEIN SDR39U1"/>
    <property type="match status" value="1"/>
</dbReference>
<reference evidence="4 5" key="1">
    <citation type="submission" date="2017-11" db="EMBL/GenBank/DDBJ databases">
        <title>Genomic Encyclopedia of Archaeal and Bacterial Type Strains, Phase II (KMG-II): From Individual Species to Whole Genera.</title>
        <authorList>
            <person name="Goeker M."/>
        </authorList>
    </citation>
    <scope>NUCLEOTIDE SEQUENCE [LARGE SCALE GENOMIC DNA]</scope>
    <source>
        <strain evidence="4 5">DSM 29128</strain>
    </source>
</reference>
<dbReference type="RefSeq" id="WP_100369068.1">
    <property type="nucleotide sequence ID" value="NZ_PGTY01000003.1"/>
</dbReference>
<dbReference type="Gene3D" id="3.40.50.720">
    <property type="entry name" value="NAD(P)-binding Rossmann-like Domain"/>
    <property type="match status" value="1"/>
</dbReference>
<dbReference type="EMBL" id="PGTY01000003">
    <property type="protein sequence ID" value="PJI85119.1"/>
    <property type="molecule type" value="Genomic_DNA"/>
</dbReference>
<name>A0A2M8W2H1_9RHOB</name>
<dbReference type="OrthoDB" id="9801056at2"/>
<dbReference type="PANTHER" id="PTHR11092">
    <property type="entry name" value="SUGAR NUCLEOTIDE EPIMERASE RELATED"/>
    <property type="match status" value="1"/>
</dbReference>
<keyword evidence="5" id="KW-1185">Reference proteome</keyword>
<dbReference type="Pfam" id="PF01370">
    <property type="entry name" value="Epimerase"/>
    <property type="match status" value="1"/>
</dbReference>
<feature type="domain" description="DUF1731" evidence="3">
    <location>
        <begin position="264"/>
        <end position="311"/>
    </location>
</feature>
<evidence type="ECO:0000313" key="5">
    <source>
        <dbReference type="Proteomes" id="UP000228531"/>
    </source>
</evidence>
<evidence type="ECO:0000259" key="2">
    <source>
        <dbReference type="Pfam" id="PF01370"/>
    </source>
</evidence>
<evidence type="ECO:0000256" key="1">
    <source>
        <dbReference type="ARBA" id="ARBA00009353"/>
    </source>
</evidence>
<proteinExistence type="inferred from homology"/>
<dbReference type="Pfam" id="PF08338">
    <property type="entry name" value="DUF1731"/>
    <property type="match status" value="1"/>
</dbReference>
<sequence>MKHIIVGGGSGFIGSALAQALRDRGDRVTVLSRTGGDQRITWDSLADGLPDCDAVVNLAGEHILQPGRRWTERYRQEVITSRTDTTKQLVDAINASKNAPDVFVSTAGKCFYGTQTGAVDYPQLDEDSAPMGLDFPAELVGQWEKAADHLDHDRVRHVRVRIGIVLGKVDRGGFWGRLWRIGRSRGLLPIVRLPFCLGLGAGLGKGTQPFPWIHIDDMVGILTQVIDDESATGRYNAVSPGIVSNAAFTAAFAKALRRPVVWSIPASLIRAVIGPERASILLEGQNVVPKRTLAMGYTFQYPTIDSAMENLVEITF</sequence>
<dbReference type="AlphaFoldDB" id="A0A2M8W2H1"/>
<evidence type="ECO:0000259" key="3">
    <source>
        <dbReference type="Pfam" id="PF08338"/>
    </source>
</evidence>
<feature type="domain" description="NAD-dependent epimerase/dehydratase" evidence="2">
    <location>
        <begin position="4"/>
        <end position="120"/>
    </location>
</feature>
<dbReference type="InterPro" id="IPR010099">
    <property type="entry name" value="SDR39U1"/>
</dbReference>
<dbReference type="InterPro" id="IPR013549">
    <property type="entry name" value="DUF1731"/>
</dbReference>
<dbReference type="InterPro" id="IPR001509">
    <property type="entry name" value="Epimerase_deHydtase"/>
</dbReference>
<gene>
    <name evidence="4" type="ORF">BC777_3116</name>
</gene>
<dbReference type="SUPFAM" id="SSF51735">
    <property type="entry name" value="NAD(P)-binding Rossmann-fold domains"/>
    <property type="match status" value="1"/>
</dbReference>